<gene>
    <name evidence="1" type="ORF">ACJDT4_11475</name>
</gene>
<dbReference type="Proteomes" id="UP001623592">
    <property type="component" value="Unassembled WGS sequence"/>
</dbReference>
<organism evidence="1 2">
    <name type="scientific">Clostridium neuense</name>
    <dbReference type="NCBI Taxonomy" id="1728934"/>
    <lineage>
        <taxon>Bacteria</taxon>
        <taxon>Bacillati</taxon>
        <taxon>Bacillota</taxon>
        <taxon>Clostridia</taxon>
        <taxon>Eubacteriales</taxon>
        <taxon>Clostridiaceae</taxon>
        <taxon>Clostridium</taxon>
    </lineage>
</organism>
<keyword evidence="2" id="KW-1185">Reference proteome</keyword>
<sequence length="285" mass="33883">MGFVKILYWKYNLLIIKSVNRKDVIQLAINPVKLKKYTNYSSILTSLPHSSYNLTLEMKKSIKENVILANNDWYLNELYDFLTNLNITSISANYSRYVIDVNRKPEYKDNHEKYTESLVYFKTTFNKEIYDKPLQSDVIENRIEKIYKPYHSCLLNEISNILNNKNKVYLFDLHSFYHQSTADVVLGTRYGKTCSKEFLDIVYNAFVNEGFSVKVDEIGLRGGYITYHYSSIENVEAIQIEIRYTKYIENRYFDEEFMPKINYELFNDTKNRLNRVFSAIKEKLD</sequence>
<dbReference type="EMBL" id="JBJIAA010000008">
    <property type="protein sequence ID" value="MFL0251044.1"/>
    <property type="molecule type" value="Genomic_DNA"/>
</dbReference>
<comment type="caution">
    <text evidence="1">The sequence shown here is derived from an EMBL/GenBank/DDBJ whole genome shotgun (WGS) entry which is preliminary data.</text>
</comment>
<dbReference type="InterPro" id="IPR007709">
    <property type="entry name" value="N-FG_amidohydro"/>
</dbReference>
<evidence type="ECO:0000313" key="2">
    <source>
        <dbReference type="Proteomes" id="UP001623592"/>
    </source>
</evidence>
<evidence type="ECO:0000313" key="1">
    <source>
        <dbReference type="EMBL" id="MFL0251044.1"/>
    </source>
</evidence>
<dbReference type="SUPFAM" id="SSF53187">
    <property type="entry name" value="Zn-dependent exopeptidases"/>
    <property type="match status" value="1"/>
</dbReference>
<name>A0ABW8TEW7_9CLOT</name>
<reference evidence="1 2" key="1">
    <citation type="submission" date="2024-11" db="EMBL/GenBank/DDBJ databases">
        <authorList>
            <person name="Heng Y.C."/>
            <person name="Lim A.C.H."/>
            <person name="Lee J.K.Y."/>
            <person name="Kittelmann S."/>
        </authorList>
    </citation>
    <scope>NUCLEOTIDE SEQUENCE [LARGE SCALE GENOMIC DNA]</scope>
    <source>
        <strain evidence="1 2">WILCCON 0114</strain>
    </source>
</reference>
<dbReference type="Pfam" id="PF05013">
    <property type="entry name" value="FGase"/>
    <property type="match status" value="1"/>
</dbReference>
<accession>A0ABW8TEW7</accession>
<dbReference type="Gene3D" id="3.40.630.40">
    <property type="entry name" value="Zn-dependent exopeptidases"/>
    <property type="match status" value="1"/>
</dbReference>
<proteinExistence type="predicted"/>
<dbReference type="RefSeq" id="WP_406787700.1">
    <property type="nucleotide sequence ID" value="NZ_JBJIAA010000008.1"/>
</dbReference>
<protein>
    <submittedName>
        <fullName evidence="1">N-formylglutamate amidohydrolase</fullName>
    </submittedName>
</protein>